<feature type="compositionally biased region" description="Low complexity" evidence="1">
    <location>
        <begin position="376"/>
        <end position="396"/>
    </location>
</feature>
<name>A0ABX6IGS8_9ACTN</name>
<feature type="compositionally biased region" description="Low complexity" evidence="1">
    <location>
        <begin position="30"/>
        <end position="43"/>
    </location>
</feature>
<evidence type="ECO:0000313" key="4">
    <source>
        <dbReference type="Proteomes" id="UP001059836"/>
    </source>
</evidence>
<dbReference type="SUPFAM" id="SSF53474">
    <property type="entry name" value="alpha/beta-Hydrolases"/>
    <property type="match status" value="1"/>
</dbReference>
<accession>A0ABX6IGS8</accession>
<evidence type="ECO:0000259" key="2">
    <source>
        <dbReference type="Pfam" id="PF12146"/>
    </source>
</evidence>
<keyword evidence="3" id="KW-0378">Hydrolase</keyword>
<sequence length="396" mass="42888">MSGCGPHDNGPTHAGRRHPRVEAVSSTDNAAAVTTTPSAGTTTRAALSWQPDHYLDRYEVATIPLGADPDGEGEVAATLIRRNAPDPGCGGAVLHVHGFTDYFFQQPLADFFHARGYAFYALDLRKCGRSLRENQTPHFTTDLSRYREELTAALRAVSAEVGSAARIVVAGHSTGGLTTSLWLDWLRQDDPALHRRIEGAVLNSPWLDLQGDAMLRTYPVSMVIKAVARVRPKQVLPQELSLAYGHSLHESAHGEWAYDLSLKPFGGFPITFGFIDAVRSGQRRLHRGIDVGVPTLVLRSNASLAARHYSAAADFADVVLDVRHMARWSAHLGDRVRVVPITGARHDVFLSATQARESAYRALGEWLTEITHDTEPPGSGAPESGAAAGTANENAR</sequence>
<proteinExistence type="predicted"/>
<dbReference type="InterPro" id="IPR029058">
    <property type="entry name" value="AB_hydrolase_fold"/>
</dbReference>
<evidence type="ECO:0000313" key="3">
    <source>
        <dbReference type="EMBL" id="QHN35055.1"/>
    </source>
</evidence>
<gene>
    <name evidence="3" type="ORF">GII31_09230</name>
</gene>
<evidence type="ECO:0000256" key="1">
    <source>
        <dbReference type="SAM" id="MobiDB-lite"/>
    </source>
</evidence>
<dbReference type="GO" id="GO:0016787">
    <property type="term" value="F:hydrolase activity"/>
    <property type="evidence" value="ECO:0007669"/>
    <property type="project" value="UniProtKB-KW"/>
</dbReference>
<dbReference type="Proteomes" id="UP001059836">
    <property type="component" value="Chromosome"/>
</dbReference>
<dbReference type="Pfam" id="PF12146">
    <property type="entry name" value="Hydrolase_4"/>
    <property type="match status" value="1"/>
</dbReference>
<feature type="region of interest" description="Disordered" evidence="1">
    <location>
        <begin position="371"/>
        <end position="396"/>
    </location>
</feature>
<protein>
    <submittedName>
        <fullName evidence="3">Alpha/beta fold hydrolase</fullName>
    </submittedName>
</protein>
<reference evidence="3" key="1">
    <citation type="journal article" date="2021" name="Nat. Microbiol.">
        <title>Cocultivation of an ultrasmall environmental parasitic bacterium with lytic ability against bacteria associated with wastewater foams.</title>
        <authorList>
            <person name="Batinovic S."/>
            <person name="Rose J.J.A."/>
            <person name="Ratcliffe J."/>
            <person name="Seviour R.J."/>
            <person name="Petrovski S."/>
        </authorList>
    </citation>
    <scope>NUCLEOTIDE SEQUENCE</scope>
    <source>
        <strain evidence="3">CON9</strain>
    </source>
</reference>
<dbReference type="InterPro" id="IPR022742">
    <property type="entry name" value="Hydrolase_4"/>
</dbReference>
<organism evidence="3 4">
    <name type="scientific">Gordonia pseudamarae</name>
    <dbReference type="NCBI Taxonomy" id="2831662"/>
    <lineage>
        <taxon>Bacteria</taxon>
        <taxon>Bacillati</taxon>
        <taxon>Actinomycetota</taxon>
        <taxon>Actinomycetes</taxon>
        <taxon>Mycobacteriales</taxon>
        <taxon>Gordoniaceae</taxon>
        <taxon>Gordonia</taxon>
    </lineage>
</organism>
<dbReference type="EMBL" id="CP045809">
    <property type="protein sequence ID" value="QHN35055.1"/>
    <property type="molecule type" value="Genomic_DNA"/>
</dbReference>
<feature type="region of interest" description="Disordered" evidence="1">
    <location>
        <begin position="1"/>
        <end position="43"/>
    </location>
</feature>
<keyword evidence="4" id="KW-1185">Reference proteome</keyword>
<dbReference type="Gene3D" id="3.40.50.1820">
    <property type="entry name" value="alpha/beta hydrolase"/>
    <property type="match status" value="1"/>
</dbReference>
<feature type="domain" description="Serine aminopeptidase S33" evidence="2">
    <location>
        <begin position="91"/>
        <end position="233"/>
    </location>
</feature>